<dbReference type="Pfam" id="PF13561">
    <property type="entry name" value="adh_short_C2"/>
    <property type="match status" value="1"/>
</dbReference>
<dbReference type="AlphaFoldDB" id="A0AA91I9S8"/>
<dbReference type="Proteomes" id="UP000077852">
    <property type="component" value="Unassembled WGS sequence"/>
</dbReference>
<comment type="caution">
    <text evidence="3">The sequence shown here is derived from an EMBL/GenBank/DDBJ whole genome shotgun (WGS) entry which is preliminary data.</text>
</comment>
<organism evidence="3 4">
    <name type="scientific">Variovorax paradoxus</name>
    <dbReference type="NCBI Taxonomy" id="34073"/>
    <lineage>
        <taxon>Bacteria</taxon>
        <taxon>Pseudomonadati</taxon>
        <taxon>Pseudomonadota</taxon>
        <taxon>Betaproteobacteria</taxon>
        <taxon>Burkholderiales</taxon>
        <taxon>Comamonadaceae</taxon>
        <taxon>Variovorax</taxon>
    </lineage>
</organism>
<proteinExistence type="inferred from homology"/>
<reference evidence="3 4" key="1">
    <citation type="submission" date="2016-03" db="EMBL/GenBank/DDBJ databases">
        <title>Genome sequence of Variovorax paradoxus KB5.</title>
        <authorList>
            <person name="Jeong H."/>
            <person name="Hong C.E."/>
            <person name="Jo S.H."/>
            <person name="Park J.M."/>
        </authorList>
    </citation>
    <scope>NUCLEOTIDE SEQUENCE [LARGE SCALE GENOMIC DNA]</scope>
    <source>
        <strain evidence="3 4">KB5</strain>
    </source>
</reference>
<dbReference type="FunFam" id="3.40.50.720:FF:000084">
    <property type="entry name" value="Short-chain dehydrogenase reductase"/>
    <property type="match status" value="1"/>
</dbReference>
<gene>
    <name evidence="3" type="ORF">A3K87_21185</name>
</gene>
<evidence type="ECO:0000313" key="4">
    <source>
        <dbReference type="Proteomes" id="UP000077852"/>
    </source>
</evidence>
<dbReference type="Gene3D" id="3.40.50.720">
    <property type="entry name" value="NAD(P)-binding Rossmann-like Domain"/>
    <property type="match status" value="1"/>
</dbReference>
<comment type="similarity">
    <text evidence="1">Belongs to the short-chain dehydrogenases/reductases (SDR) family.</text>
</comment>
<sequence length="254" mass="25875">MASEKENAVRKDATTPRGAALVFGGSRGIGAAAVQRLAADGYAVAFTYVSRPDSAQALVAQIVQAGGRAHAIAADSADAQAIRSAVALAVERFGALQVVVVNAGIYKAGSIDAVPLADLDQMLAVNVRGVFLAVQASVSHVLDGGRIITIGSNVALRTGQAGSSVYQLTKTAVAGLVKGAALDLAPRGITVNNIQPGPVETDLTADWTEALAQRSPLKRVGKPQEIGALVSYLAREESGYMTGASLTIDGGLTL</sequence>
<dbReference type="PRINTS" id="PR00080">
    <property type="entry name" value="SDRFAMILY"/>
</dbReference>
<dbReference type="InterPro" id="IPR057326">
    <property type="entry name" value="KR_dom"/>
</dbReference>
<name>A0AA91I9S8_VARPD</name>
<dbReference type="EMBL" id="LVHG01000056">
    <property type="protein sequence ID" value="OAK61442.1"/>
    <property type="molecule type" value="Genomic_DNA"/>
</dbReference>
<dbReference type="PANTHER" id="PTHR42879:SF2">
    <property type="entry name" value="3-OXOACYL-[ACYL-CARRIER-PROTEIN] REDUCTASE FABG"/>
    <property type="match status" value="1"/>
</dbReference>
<dbReference type="SMART" id="SM00822">
    <property type="entry name" value="PKS_KR"/>
    <property type="match status" value="1"/>
</dbReference>
<accession>A0AA91I9S8</accession>
<evidence type="ECO:0000313" key="3">
    <source>
        <dbReference type="EMBL" id="OAK61442.1"/>
    </source>
</evidence>
<dbReference type="InterPro" id="IPR002347">
    <property type="entry name" value="SDR_fam"/>
</dbReference>
<dbReference type="SUPFAM" id="SSF51735">
    <property type="entry name" value="NAD(P)-binding Rossmann-fold domains"/>
    <property type="match status" value="1"/>
</dbReference>
<evidence type="ECO:0000256" key="1">
    <source>
        <dbReference type="ARBA" id="ARBA00006484"/>
    </source>
</evidence>
<dbReference type="PRINTS" id="PR00081">
    <property type="entry name" value="GDHRDH"/>
</dbReference>
<dbReference type="InterPro" id="IPR036291">
    <property type="entry name" value="NAD(P)-bd_dom_sf"/>
</dbReference>
<dbReference type="PANTHER" id="PTHR42879">
    <property type="entry name" value="3-OXOACYL-(ACYL-CARRIER-PROTEIN) REDUCTASE"/>
    <property type="match status" value="1"/>
</dbReference>
<dbReference type="InterPro" id="IPR050259">
    <property type="entry name" value="SDR"/>
</dbReference>
<evidence type="ECO:0000259" key="2">
    <source>
        <dbReference type="SMART" id="SM00822"/>
    </source>
</evidence>
<feature type="domain" description="Ketoreductase" evidence="2">
    <location>
        <begin position="18"/>
        <end position="197"/>
    </location>
</feature>
<protein>
    <submittedName>
        <fullName evidence="3">Oxidoreductase</fullName>
    </submittedName>
</protein>